<dbReference type="InterPro" id="IPR053013">
    <property type="entry name" value="LAT"/>
</dbReference>
<protein>
    <recommendedName>
        <fullName evidence="1">LYC1 C-terminal domain-containing protein</fullName>
    </recommendedName>
</protein>
<evidence type="ECO:0000313" key="2">
    <source>
        <dbReference type="EMBL" id="KAF2112854.1"/>
    </source>
</evidence>
<gene>
    <name evidence="2" type="ORF">BDV96DRAFT_613883</name>
</gene>
<dbReference type="Pfam" id="PF22998">
    <property type="entry name" value="GNAT_LYC1-like"/>
    <property type="match status" value="1"/>
</dbReference>
<keyword evidence="3" id="KW-1185">Reference proteome</keyword>
<dbReference type="PANTHER" id="PTHR34815:SF2">
    <property type="entry name" value="N-ACETYLTRANSFERASE DOMAIN-CONTAINING PROTEIN"/>
    <property type="match status" value="1"/>
</dbReference>
<dbReference type="PANTHER" id="PTHR34815">
    <property type="entry name" value="LYSINE ACETYLTRANSFERASE"/>
    <property type="match status" value="1"/>
</dbReference>
<dbReference type="InterPro" id="IPR016181">
    <property type="entry name" value="Acyl_CoA_acyltransferase"/>
</dbReference>
<dbReference type="AlphaFoldDB" id="A0A6A5Z1B5"/>
<evidence type="ECO:0000259" key="1">
    <source>
        <dbReference type="Pfam" id="PF22998"/>
    </source>
</evidence>
<proteinExistence type="predicted"/>
<dbReference type="OrthoDB" id="2020070at2759"/>
<sequence length="350" mass="39487">MLLPLSTSTTLELVQATEMENDCQRHNHADAWKGPLSLEQYLRREALLADQDHTRNGSLVPWALTDSSLARLANGQRVVLSGAESFLKRALIKRAGSLEVEDVICHGVGSVFCPVEYRNRGYTSVLMRLLAKELKNTKRDNDDRRVAFSVLFSDIGRQFYARHGWTPFESTHVSLAVHSPSTPEEDPSRAFPPLPISKPALSRDLPKLCQADEGMLRKWFDKQQPTSKTIAAIIPDIQTIQWIHAREDFICREIMHRSPLTKGAQVSLGQSKDAWCYWTRVYDSKDPTRAEGNTLYIIRIVVEEGIDGTEQAVMAVAALLEAAQREAILWNMERVIIWNPSQQTLALVRG</sequence>
<dbReference type="EMBL" id="ML977329">
    <property type="protein sequence ID" value="KAF2112854.1"/>
    <property type="molecule type" value="Genomic_DNA"/>
</dbReference>
<reference evidence="2" key="1">
    <citation type="journal article" date="2020" name="Stud. Mycol.">
        <title>101 Dothideomycetes genomes: a test case for predicting lifestyles and emergence of pathogens.</title>
        <authorList>
            <person name="Haridas S."/>
            <person name="Albert R."/>
            <person name="Binder M."/>
            <person name="Bloem J."/>
            <person name="Labutti K."/>
            <person name="Salamov A."/>
            <person name="Andreopoulos B."/>
            <person name="Baker S."/>
            <person name="Barry K."/>
            <person name="Bills G."/>
            <person name="Bluhm B."/>
            <person name="Cannon C."/>
            <person name="Castanera R."/>
            <person name="Culley D."/>
            <person name="Daum C."/>
            <person name="Ezra D."/>
            <person name="Gonzalez J."/>
            <person name="Henrissat B."/>
            <person name="Kuo A."/>
            <person name="Liang C."/>
            <person name="Lipzen A."/>
            <person name="Lutzoni F."/>
            <person name="Magnuson J."/>
            <person name="Mondo S."/>
            <person name="Nolan M."/>
            <person name="Ohm R."/>
            <person name="Pangilinan J."/>
            <person name="Park H.-J."/>
            <person name="Ramirez L."/>
            <person name="Alfaro M."/>
            <person name="Sun H."/>
            <person name="Tritt A."/>
            <person name="Yoshinaga Y."/>
            <person name="Zwiers L.-H."/>
            <person name="Turgeon B."/>
            <person name="Goodwin S."/>
            <person name="Spatafora J."/>
            <person name="Crous P."/>
            <person name="Grigoriev I."/>
        </authorList>
    </citation>
    <scope>NUCLEOTIDE SEQUENCE</scope>
    <source>
        <strain evidence="2">CBS 627.86</strain>
    </source>
</reference>
<evidence type="ECO:0000313" key="3">
    <source>
        <dbReference type="Proteomes" id="UP000799770"/>
    </source>
</evidence>
<dbReference type="Proteomes" id="UP000799770">
    <property type="component" value="Unassembled WGS sequence"/>
</dbReference>
<dbReference type="Gene3D" id="3.40.630.30">
    <property type="match status" value="1"/>
</dbReference>
<organism evidence="2 3">
    <name type="scientific">Lophiotrema nucula</name>
    <dbReference type="NCBI Taxonomy" id="690887"/>
    <lineage>
        <taxon>Eukaryota</taxon>
        <taxon>Fungi</taxon>
        <taxon>Dikarya</taxon>
        <taxon>Ascomycota</taxon>
        <taxon>Pezizomycotina</taxon>
        <taxon>Dothideomycetes</taxon>
        <taxon>Pleosporomycetidae</taxon>
        <taxon>Pleosporales</taxon>
        <taxon>Lophiotremataceae</taxon>
        <taxon>Lophiotrema</taxon>
    </lineage>
</organism>
<dbReference type="SUPFAM" id="SSF55729">
    <property type="entry name" value="Acyl-CoA N-acyltransferases (Nat)"/>
    <property type="match status" value="1"/>
</dbReference>
<name>A0A6A5Z1B5_9PLEO</name>
<feature type="domain" description="LYC1 C-terminal" evidence="1">
    <location>
        <begin position="197"/>
        <end position="349"/>
    </location>
</feature>
<dbReference type="InterPro" id="IPR055100">
    <property type="entry name" value="GNAT_LYC1-like"/>
</dbReference>
<accession>A0A6A5Z1B5</accession>